<comment type="subunit">
    <text evidence="2 5">Homopentamer.</text>
</comment>
<dbReference type="GO" id="GO:0009424">
    <property type="term" value="C:bacterial-type flagellum hook"/>
    <property type="evidence" value="ECO:0007669"/>
    <property type="project" value="UniProtKB-UniRule"/>
</dbReference>
<dbReference type="InterPro" id="IPR010809">
    <property type="entry name" value="FliD_C"/>
</dbReference>
<dbReference type="PANTHER" id="PTHR30288:SF0">
    <property type="entry name" value="FLAGELLAR HOOK-ASSOCIATED PROTEIN 2"/>
    <property type="match status" value="1"/>
</dbReference>
<evidence type="ECO:0000256" key="5">
    <source>
        <dbReference type="RuleBase" id="RU362066"/>
    </source>
</evidence>
<evidence type="ECO:0000256" key="1">
    <source>
        <dbReference type="ARBA" id="ARBA00009764"/>
    </source>
</evidence>
<protein>
    <recommendedName>
        <fullName evidence="5">Flagellar hook-associated protein 2</fullName>
        <shortName evidence="5">HAP2</shortName>
    </recommendedName>
    <alternativeName>
        <fullName evidence="5">Flagellar cap protein</fullName>
    </alternativeName>
</protein>
<dbReference type="GO" id="GO:0005576">
    <property type="term" value="C:extracellular region"/>
    <property type="evidence" value="ECO:0007669"/>
    <property type="project" value="UniProtKB-SubCell"/>
</dbReference>
<accession>A0A4S4C1G4</accession>
<evidence type="ECO:0000313" key="9">
    <source>
        <dbReference type="Proteomes" id="UP000310636"/>
    </source>
</evidence>
<dbReference type="GO" id="GO:0071973">
    <property type="term" value="P:bacterial-type flagellum-dependent cell motility"/>
    <property type="evidence" value="ECO:0007669"/>
    <property type="project" value="TreeGrafter"/>
</dbReference>
<name>A0A4S4C1G4_9BACL</name>
<evidence type="ECO:0000313" key="8">
    <source>
        <dbReference type="EMBL" id="THF80804.1"/>
    </source>
</evidence>
<organism evidence="8 9">
    <name type="scientific">Cohnella fermenti</name>
    <dbReference type="NCBI Taxonomy" id="2565925"/>
    <lineage>
        <taxon>Bacteria</taxon>
        <taxon>Bacillati</taxon>
        <taxon>Bacillota</taxon>
        <taxon>Bacilli</taxon>
        <taxon>Bacillales</taxon>
        <taxon>Paenibacillaceae</taxon>
        <taxon>Cohnella</taxon>
    </lineage>
</organism>
<evidence type="ECO:0000259" key="6">
    <source>
        <dbReference type="Pfam" id="PF02465"/>
    </source>
</evidence>
<dbReference type="GO" id="GO:0007155">
    <property type="term" value="P:cell adhesion"/>
    <property type="evidence" value="ECO:0007669"/>
    <property type="project" value="InterPro"/>
</dbReference>
<evidence type="ECO:0000256" key="2">
    <source>
        <dbReference type="ARBA" id="ARBA00011255"/>
    </source>
</evidence>
<proteinExistence type="inferred from homology"/>
<dbReference type="PANTHER" id="PTHR30288">
    <property type="entry name" value="FLAGELLAR CAP/ASSEMBLY PROTEIN FLID"/>
    <property type="match status" value="1"/>
</dbReference>
<dbReference type="Proteomes" id="UP000310636">
    <property type="component" value="Unassembled WGS sequence"/>
</dbReference>
<dbReference type="RefSeq" id="WP_136369643.1">
    <property type="nucleotide sequence ID" value="NZ_SSOB01000010.1"/>
</dbReference>
<keyword evidence="3" id="KW-0175">Coiled coil</keyword>
<keyword evidence="9" id="KW-1185">Reference proteome</keyword>
<evidence type="ECO:0000259" key="7">
    <source>
        <dbReference type="Pfam" id="PF07195"/>
    </source>
</evidence>
<evidence type="ECO:0000256" key="4">
    <source>
        <dbReference type="ARBA" id="ARBA00023143"/>
    </source>
</evidence>
<feature type="domain" description="Flagellar hook-associated protein 2 C-terminal" evidence="7">
    <location>
        <begin position="239"/>
        <end position="479"/>
    </location>
</feature>
<dbReference type="EMBL" id="SSOB01000010">
    <property type="protein sequence ID" value="THF80804.1"/>
    <property type="molecule type" value="Genomic_DNA"/>
</dbReference>
<comment type="function">
    <text evidence="5">Required for morphogenesis and for the elongation of the flagellar filament by facilitating polymerization of the flagellin monomers at the tip of growing filament. Forms a capping structure, which prevents flagellin subunits (transported through the central channel of the flagellum) from leaking out without polymerization at the distal end.</text>
</comment>
<comment type="subcellular location">
    <subcellularLocation>
        <location evidence="5">Secreted</location>
    </subcellularLocation>
    <subcellularLocation>
        <location evidence="5">Bacterial flagellum</location>
    </subcellularLocation>
</comment>
<dbReference type="Pfam" id="PF07195">
    <property type="entry name" value="FliD_C"/>
    <property type="match status" value="1"/>
</dbReference>
<keyword evidence="5" id="KW-0964">Secreted</keyword>
<dbReference type="GO" id="GO:0009421">
    <property type="term" value="C:bacterial-type flagellum filament cap"/>
    <property type="evidence" value="ECO:0007669"/>
    <property type="project" value="InterPro"/>
</dbReference>
<feature type="domain" description="Flagellar hook-associated protein 2 N-terminal" evidence="6">
    <location>
        <begin position="18"/>
        <end position="114"/>
    </location>
</feature>
<dbReference type="InterPro" id="IPR003481">
    <property type="entry name" value="FliD_N"/>
</dbReference>
<dbReference type="AlphaFoldDB" id="A0A4S4C1G4"/>
<dbReference type="OrthoDB" id="9776025at2"/>
<keyword evidence="4 5" id="KW-0975">Bacterial flagellum</keyword>
<comment type="caution">
    <text evidence="8">The sequence shown here is derived from an EMBL/GenBank/DDBJ whole genome shotgun (WGS) entry which is preliminary data.</text>
</comment>
<dbReference type="InterPro" id="IPR040026">
    <property type="entry name" value="FliD"/>
</dbReference>
<evidence type="ECO:0000256" key="3">
    <source>
        <dbReference type="ARBA" id="ARBA00023054"/>
    </source>
</evidence>
<dbReference type="Pfam" id="PF02465">
    <property type="entry name" value="FliD_N"/>
    <property type="match status" value="1"/>
</dbReference>
<sequence length="495" mass="52275">MAVSSVSSSSIAMTGLFSDLDTDSIVSALMAYETQGYTRLQTRQTDYEAQQELFRTINTNMSSLKSAAFNLTLSTSLNQTTATSSDTTKFSVASSSGAKTGTYSVVVNELAQSHTIKSANLDSDAIADIIGKKVEINDQTVDFTIPSGTSTTDWGDSDYLSFIKKTINNTSGIGVTASIVQTGDSSSALVLTSNTSGENGSFTVKAVDDDVDSATAINKLGWDSAPDSDGNYDYVVQKGQDASLTVNGIAITSSTNTIKNPIEGVTLTLASKGSASVTVGTDTEAVTANVQSFVDAYNAVIDSIAAAQAYTNSDGRTVLKSDSTLISLKDQLYDWVNAQVGQTAGGKAGSSSLSLKYLLDVGLEVDKGATSASDMTGKLSFDTEKFQSALESDPDGVYQLFAYNGGTTKTSGIFKTMNSDLNSWTSTINGTIKTKLDGFDSEISFISDQMEQMKLRLDIKEAALKQKYANMETSLSELQSTQSWLTSVVASMTNS</sequence>
<comment type="similarity">
    <text evidence="1 5">Belongs to the FliD family.</text>
</comment>
<gene>
    <name evidence="8" type="ORF">E6C55_09985</name>
</gene>
<reference evidence="8 9" key="1">
    <citation type="submission" date="2019-04" db="EMBL/GenBank/DDBJ databases">
        <title>Cohnella sp. nov. isolated from preserved vegetables.</title>
        <authorList>
            <person name="Lin S.-Y."/>
            <person name="Hung M.-H."/>
            <person name="Young C.-C."/>
        </authorList>
    </citation>
    <scope>NUCLEOTIDE SEQUENCE [LARGE SCALE GENOMIC DNA]</scope>
    <source>
        <strain evidence="8 9">CC-MHH1044</strain>
    </source>
</reference>